<dbReference type="InterPro" id="IPR011108">
    <property type="entry name" value="RMMBL"/>
</dbReference>
<gene>
    <name evidence="3" type="ORF">ACFQRB_12980</name>
</gene>
<protein>
    <submittedName>
        <fullName evidence="3">MBL fold metallo-hydrolase RNA specificity domain-containing protein</fullName>
    </submittedName>
</protein>
<feature type="region of interest" description="Disordered" evidence="1">
    <location>
        <begin position="160"/>
        <end position="211"/>
    </location>
</feature>
<evidence type="ECO:0000313" key="4">
    <source>
        <dbReference type="Proteomes" id="UP001596368"/>
    </source>
</evidence>
<sequence length="229" mass="24819">MEPHVDATFPVAPYADGVDLRPGDALVLPPSAARRDWVTRLRERHDAPAAGFSGWAVDDSFRYRGGYDVTFALSDHCDFDELNAVVDAVDPERVYTTHGSTDAFADHLVSRGYDARALRANQTSLGSSEPSTARPTPSATCLGVVLGHVADAVVEVGARAVRDGRPRDGDGDARDDQRRAVADAAGDQSDEDTRQCRRDDDPKARLEVEHRAGRVPALRGQLRRCPCVS</sequence>
<dbReference type="AlphaFoldDB" id="A0ABD5XU15"/>
<dbReference type="Proteomes" id="UP001596368">
    <property type="component" value="Unassembled WGS sequence"/>
</dbReference>
<feature type="compositionally biased region" description="Basic and acidic residues" evidence="1">
    <location>
        <begin position="191"/>
        <end position="211"/>
    </location>
</feature>
<dbReference type="Pfam" id="PF07521">
    <property type="entry name" value="RMMBL"/>
    <property type="match status" value="1"/>
</dbReference>
<feature type="compositionally biased region" description="Basic and acidic residues" evidence="1">
    <location>
        <begin position="160"/>
        <end position="181"/>
    </location>
</feature>
<evidence type="ECO:0000259" key="2">
    <source>
        <dbReference type="Pfam" id="PF07521"/>
    </source>
</evidence>
<dbReference type="SUPFAM" id="SSF56281">
    <property type="entry name" value="Metallo-hydrolase/oxidoreductase"/>
    <property type="match status" value="1"/>
</dbReference>
<keyword evidence="4" id="KW-1185">Reference proteome</keyword>
<evidence type="ECO:0000313" key="3">
    <source>
        <dbReference type="EMBL" id="MFC7137119.1"/>
    </source>
</evidence>
<dbReference type="EMBL" id="JBHSZG010000001">
    <property type="protein sequence ID" value="MFC7137119.1"/>
    <property type="molecule type" value="Genomic_DNA"/>
</dbReference>
<dbReference type="InterPro" id="IPR036866">
    <property type="entry name" value="RibonucZ/Hydroxyglut_hydro"/>
</dbReference>
<name>A0ABD5XU15_9EURY</name>
<accession>A0ABD5XU15</accession>
<organism evidence="3 4">
    <name type="scientific">Halobaculum litoreum</name>
    <dbReference type="NCBI Taxonomy" id="3031998"/>
    <lineage>
        <taxon>Archaea</taxon>
        <taxon>Methanobacteriati</taxon>
        <taxon>Methanobacteriota</taxon>
        <taxon>Stenosarchaea group</taxon>
        <taxon>Halobacteria</taxon>
        <taxon>Halobacteriales</taxon>
        <taxon>Haloferacaceae</taxon>
        <taxon>Halobaculum</taxon>
    </lineage>
</organism>
<evidence type="ECO:0000256" key="1">
    <source>
        <dbReference type="SAM" id="MobiDB-lite"/>
    </source>
</evidence>
<feature type="domain" description="Zn-dependent metallo-hydrolase RNA specificity" evidence="2">
    <location>
        <begin position="71"/>
        <end position="116"/>
    </location>
</feature>
<comment type="caution">
    <text evidence="3">The sequence shown here is derived from an EMBL/GenBank/DDBJ whole genome shotgun (WGS) entry which is preliminary data.</text>
</comment>
<reference evidence="3 4" key="1">
    <citation type="journal article" date="2019" name="Int. J. Syst. Evol. Microbiol.">
        <title>The Global Catalogue of Microorganisms (GCM) 10K type strain sequencing project: providing services to taxonomists for standard genome sequencing and annotation.</title>
        <authorList>
            <consortium name="The Broad Institute Genomics Platform"/>
            <consortium name="The Broad Institute Genome Sequencing Center for Infectious Disease"/>
            <person name="Wu L."/>
            <person name="Ma J."/>
        </authorList>
    </citation>
    <scope>NUCLEOTIDE SEQUENCE [LARGE SCALE GENOMIC DNA]</scope>
    <source>
        <strain evidence="3 4">DT92</strain>
    </source>
</reference>
<proteinExistence type="predicted"/>